<reference evidence="1" key="1">
    <citation type="submission" date="2014-12" db="EMBL/GenBank/DDBJ databases">
        <title>Genome Sequence of Valsa Canker Pathogens Uncovers a Specific Adaption of Colonization on Woody Bark.</title>
        <authorList>
            <person name="Yin Z."/>
            <person name="Liu H."/>
            <person name="Gao X."/>
            <person name="Li Z."/>
            <person name="Song N."/>
            <person name="Ke X."/>
            <person name="Dai Q."/>
            <person name="Wu Y."/>
            <person name="Sun Y."/>
            <person name="Xu J.-R."/>
            <person name="Kang Z.K."/>
            <person name="Wang L."/>
            <person name="Huang L."/>
        </authorList>
    </citation>
    <scope>NUCLEOTIDE SEQUENCE [LARGE SCALE GENOMIC DNA]</scope>
    <source>
        <strain evidence="1">03-8</strain>
    </source>
</reference>
<dbReference type="EMBL" id="CM003103">
    <property type="protein sequence ID" value="KUI70766.1"/>
    <property type="molecule type" value="Genomic_DNA"/>
</dbReference>
<dbReference type="Proteomes" id="UP000078559">
    <property type="component" value="Chromosome 6"/>
</dbReference>
<organism evidence="1 2">
    <name type="scientific">Cytospora mali</name>
    <name type="common">Apple Valsa canker fungus</name>
    <name type="synonym">Valsa mali</name>
    <dbReference type="NCBI Taxonomy" id="578113"/>
    <lineage>
        <taxon>Eukaryota</taxon>
        <taxon>Fungi</taxon>
        <taxon>Dikarya</taxon>
        <taxon>Ascomycota</taxon>
        <taxon>Pezizomycotina</taxon>
        <taxon>Sordariomycetes</taxon>
        <taxon>Sordariomycetidae</taxon>
        <taxon>Diaporthales</taxon>
        <taxon>Cytosporaceae</taxon>
        <taxon>Cytospora</taxon>
    </lineage>
</organism>
<keyword evidence="2" id="KW-1185">Reference proteome</keyword>
<gene>
    <name evidence="1" type="ORF">VM1G_11676</name>
</gene>
<accession>A0A194W2L2</accession>
<evidence type="ECO:0000313" key="1">
    <source>
        <dbReference type="EMBL" id="KUI70766.1"/>
    </source>
</evidence>
<sequence>MTASQQQSETTQIEPGRKGNVRLRLRDAVSSSTGPGCHTLLPICEIVAVQVWANNLIWQ</sequence>
<protein>
    <submittedName>
        <fullName evidence="1">Uncharacterized protein</fullName>
    </submittedName>
</protein>
<dbReference type="AlphaFoldDB" id="A0A194W2L2"/>
<name>A0A194W2L2_CYTMA</name>
<evidence type="ECO:0000313" key="2">
    <source>
        <dbReference type="Proteomes" id="UP000078559"/>
    </source>
</evidence>
<proteinExistence type="predicted"/>